<proteinExistence type="predicted"/>
<dbReference type="InterPro" id="IPR011110">
    <property type="entry name" value="Reg_prop"/>
</dbReference>
<dbReference type="GO" id="GO:0016020">
    <property type="term" value="C:membrane"/>
    <property type="evidence" value="ECO:0007669"/>
    <property type="project" value="InterPro"/>
</dbReference>
<keyword evidence="1" id="KW-1133">Transmembrane helix</keyword>
<keyword evidence="1" id="KW-0472">Membrane</keyword>
<dbReference type="SUPFAM" id="SSF55874">
    <property type="entry name" value="ATPase domain of HSP90 chaperone/DNA topoisomerase II/histidine kinase"/>
    <property type="match status" value="1"/>
</dbReference>
<name>A0AAE3H3H5_9BACT</name>
<evidence type="ECO:0000259" key="3">
    <source>
        <dbReference type="Pfam" id="PF07495"/>
    </source>
</evidence>
<dbReference type="InterPro" id="IPR036890">
    <property type="entry name" value="HATPase_C_sf"/>
</dbReference>
<keyword evidence="1" id="KW-0812">Transmembrane</keyword>
<dbReference type="InterPro" id="IPR013783">
    <property type="entry name" value="Ig-like_fold"/>
</dbReference>
<dbReference type="InterPro" id="IPR010559">
    <property type="entry name" value="Sig_transdc_His_kin_internal"/>
</dbReference>
<dbReference type="Gene3D" id="2.60.40.10">
    <property type="entry name" value="Immunoglobulins"/>
    <property type="match status" value="1"/>
</dbReference>
<dbReference type="InterPro" id="IPR011123">
    <property type="entry name" value="Y_Y_Y"/>
</dbReference>
<evidence type="ECO:0000259" key="2">
    <source>
        <dbReference type="Pfam" id="PF06580"/>
    </source>
</evidence>
<gene>
    <name evidence="4" type="ORF">EGI31_16010</name>
</gene>
<dbReference type="PANTHER" id="PTHR34220">
    <property type="entry name" value="SENSOR HISTIDINE KINASE YPDA"/>
    <property type="match status" value="1"/>
</dbReference>
<organism evidence="4 5">
    <name type="scientific">Lacihabitans soyangensis</name>
    <dbReference type="NCBI Taxonomy" id="869394"/>
    <lineage>
        <taxon>Bacteria</taxon>
        <taxon>Pseudomonadati</taxon>
        <taxon>Bacteroidota</taxon>
        <taxon>Cytophagia</taxon>
        <taxon>Cytophagales</taxon>
        <taxon>Leadbetterellaceae</taxon>
        <taxon>Lacihabitans</taxon>
    </lineage>
</organism>
<dbReference type="PANTHER" id="PTHR34220:SF7">
    <property type="entry name" value="SENSOR HISTIDINE KINASE YPDA"/>
    <property type="match status" value="1"/>
</dbReference>
<evidence type="ECO:0008006" key="6">
    <source>
        <dbReference type="Google" id="ProtNLM"/>
    </source>
</evidence>
<dbReference type="InterPro" id="IPR015943">
    <property type="entry name" value="WD40/YVTN_repeat-like_dom_sf"/>
</dbReference>
<sequence>MLKSAALFILLILNHLSYGQAPFRLSFNHLTRENGLSNNNIFYFHTDSRGFTWMGSLNGLNRFDGINVKVYKPYNSNIVGIKINNIVEDKSGGLWIGSEKGLNFYDRAKDGFVTHLSPDKKSFYAYPIRFDHHGLLWLTVNGTPKDGLYTYNTKTKQYSFITDDIFDHISKNHLANYTPVNTLYTSTKEGFGIKKLSFENNKLLKTQTYFDGKNGLAKLQNLADFVFVESDSIIWITGNNNGLTKLNTNTLKLQNFTKFEEKPITTVLSQMSQYKNFLFVGSNDGLYIFDRKLMRFVQHLKHSKLNSNGLQHGWNEVPYIDSNGNLFLSQLGVGVDFTNIHRNVASSWLTPEEIAPLGYTDNHVSRIVKNQDFVIAKLQNGGSIQLDKNGKVLKDLGKRTPLFTDSENQTWLTNGLNFVRYNPTKNSNKIVTVDALAGNMGWNPLGIETEPGEYLLAGQTGLFRYLDKNKNYTQIDDLKDKNINIFNFLFYDKATKQVFISSNWWSRIFVLEKIGENWRLKKELLLGKDIYSFMPSVQKNKIWLGSNKGLLLFNTQNFSYQTYDEKMGLPDNNVTDIIEEPNGNYWLVTNKGISYFSKSKNEFRSFTSKDGAYSHEYDWGCAFKLSNGKVIFGGTNGITAIEETRSKSNYLPPKVEITQLIINEKQVRLGSYSEANQTIELKPSENTFSLDLVGIDYGFPEKVQLHYQLQGYDKQWIMGKNPTSARYVNVNEGHYTFMVKAISEDGKTSSKTKRIGIIVHAPYYRTVWFRTLLILALGGLAYFLSRLRIMQIREETKKKEEIRRIKVEAEINALRSQMNPHFIFNCLNTIDSYILLNKTDEASEFLNKFSKLIRMILENSREEFIPLGQDLKALELYIKLEQERSNPRFEYKISVAESLLKEEYYLPSMLIQPFVENAILHGLRHKKDGKPMLILDFECSQKQLFIQIADNGIGREQSQKLNEQNTLKRHSLGMKVTQERIEKLNEIYAQKIILQIEDNFEKSKTGTSISISLPLLTHSDLIL</sequence>
<dbReference type="RefSeq" id="WP_255038140.1">
    <property type="nucleotide sequence ID" value="NZ_RJUF01000173.1"/>
</dbReference>
<dbReference type="Gene3D" id="3.30.565.10">
    <property type="entry name" value="Histidine kinase-like ATPase, C-terminal domain"/>
    <property type="match status" value="1"/>
</dbReference>
<dbReference type="Proteomes" id="UP001204144">
    <property type="component" value="Unassembled WGS sequence"/>
</dbReference>
<accession>A0AAE3H3H5</accession>
<comment type="caution">
    <text evidence="4">The sequence shown here is derived from an EMBL/GenBank/DDBJ whole genome shotgun (WGS) entry which is preliminary data.</text>
</comment>
<evidence type="ECO:0000313" key="4">
    <source>
        <dbReference type="EMBL" id="MCP9764449.1"/>
    </source>
</evidence>
<dbReference type="Pfam" id="PF06580">
    <property type="entry name" value="His_kinase"/>
    <property type="match status" value="1"/>
</dbReference>
<reference evidence="4 5" key="1">
    <citation type="submission" date="2018-11" db="EMBL/GenBank/DDBJ databases">
        <title>Novel bacteria species description.</title>
        <authorList>
            <person name="Han J.-H."/>
        </authorList>
    </citation>
    <scope>NUCLEOTIDE SEQUENCE [LARGE SCALE GENOMIC DNA]</scope>
    <source>
        <strain evidence="4 5">KCTC23259</strain>
    </source>
</reference>
<dbReference type="GO" id="GO:0000155">
    <property type="term" value="F:phosphorelay sensor kinase activity"/>
    <property type="evidence" value="ECO:0007669"/>
    <property type="project" value="InterPro"/>
</dbReference>
<dbReference type="InterPro" id="IPR011047">
    <property type="entry name" value="Quinoprotein_ADH-like_sf"/>
</dbReference>
<dbReference type="SUPFAM" id="SSF50998">
    <property type="entry name" value="Quinoprotein alcohol dehydrogenase-like"/>
    <property type="match status" value="1"/>
</dbReference>
<feature type="transmembrane region" description="Helical" evidence="1">
    <location>
        <begin position="767"/>
        <end position="784"/>
    </location>
</feature>
<keyword evidence="5" id="KW-1185">Reference proteome</keyword>
<dbReference type="Pfam" id="PF07494">
    <property type="entry name" value="Reg_prop"/>
    <property type="match status" value="1"/>
</dbReference>
<dbReference type="AlphaFoldDB" id="A0AAE3H3H5"/>
<dbReference type="Gene3D" id="2.130.10.10">
    <property type="entry name" value="YVTN repeat-like/Quinoprotein amine dehydrogenase"/>
    <property type="match status" value="2"/>
</dbReference>
<dbReference type="Pfam" id="PF07495">
    <property type="entry name" value="Y_Y_Y"/>
    <property type="match status" value="1"/>
</dbReference>
<protein>
    <recommendedName>
        <fullName evidence="6">Signal transduction histidine kinase internal region domain-containing protein</fullName>
    </recommendedName>
</protein>
<dbReference type="EMBL" id="RJUF01000173">
    <property type="protein sequence ID" value="MCP9764449.1"/>
    <property type="molecule type" value="Genomic_DNA"/>
</dbReference>
<evidence type="ECO:0000256" key="1">
    <source>
        <dbReference type="SAM" id="Phobius"/>
    </source>
</evidence>
<feature type="domain" description="Signal transduction histidine kinase internal region" evidence="2">
    <location>
        <begin position="809"/>
        <end position="888"/>
    </location>
</feature>
<feature type="domain" description="Two component regulator three Y" evidence="3">
    <location>
        <begin position="696"/>
        <end position="760"/>
    </location>
</feature>
<evidence type="ECO:0000313" key="5">
    <source>
        <dbReference type="Proteomes" id="UP001204144"/>
    </source>
</evidence>
<dbReference type="InterPro" id="IPR050640">
    <property type="entry name" value="Bact_2-comp_sensor_kinase"/>
</dbReference>